<dbReference type="InterPro" id="IPR036365">
    <property type="entry name" value="PGBD-like_sf"/>
</dbReference>
<dbReference type="Pfam" id="PF01471">
    <property type="entry name" value="PG_binding_1"/>
    <property type="match status" value="1"/>
</dbReference>
<feature type="chain" id="PRO_5004555475" evidence="1">
    <location>
        <begin position="18"/>
        <end position="173"/>
    </location>
</feature>
<sequence>MKTCHGLALLMFCTACAAGGGDSPRPVPAFMQAQIEQDAEGRCWGHDIQPAVIETVTVQELVTPAVTGPDGVIRVPATYRSVIRQQIARERQAVAFETLCPPHYTQDFVESLQRALAVRGYYRGPVNGRLDAALGQAVQDYQRATGPDSPLLSMAAARRLGPVPLSPEELAAL</sequence>
<dbReference type="EMBL" id="AOLV01000010">
    <property type="protein sequence ID" value="EPX86501.1"/>
    <property type="molecule type" value="Genomic_DNA"/>
</dbReference>
<proteinExistence type="predicted"/>
<dbReference type="Gene3D" id="1.10.101.10">
    <property type="entry name" value="PGBD-like superfamily/PGBD"/>
    <property type="match status" value="1"/>
</dbReference>
<evidence type="ECO:0000259" key="2">
    <source>
        <dbReference type="Pfam" id="PF01471"/>
    </source>
</evidence>
<dbReference type="InterPro" id="IPR002477">
    <property type="entry name" value="Peptidoglycan-bd-like"/>
</dbReference>
<dbReference type="AlphaFoldDB" id="S9QYS1"/>
<dbReference type="HOGENOM" id="CLU_099428_0_0_5"/>
<evidence type="ECO:0000256" key="1">
    <source>
        <dbReference type="SAM" id="SignalP"/>
    </source>
</evidence>
<dbReference type="OrthoDB" id="7861420at2"/>
<reference evidence="3 4" key="1">
    <citation type="journal article" date="2013" name="Stand. Genomic Sci.">
        <title>Genome sequence of the reddish-pigmented Rubellimicrobium thermophilum type strain (DSM 16684(T)), a member of the Roseobacter clade.</title>
        <authorList>
            <person name="Fiebig A."/>
            <person name="Riedel T."/>
            <person name="Gronow S."/>
            <person name="Petersen J."/>
            <person name="Klenk H.P."/>
            <person name="Goker M."/>
        </authorList>
    </citation>
    <scope>NUCLEOTIDE SEQUENCE [LARGE SCALE GENOMIC DNA]</scope>
    <source>
        <strain evidence="3 4">DSM 16684</strain>
    </source>
</reference>
<dbReference type="STRING" id="1123069.ruthe_01316"/>
<comment type="caution">
    <text evidence="3">The sequence shown here is derived from an EMBL/GenBank/DDBJ whole genome shotgun (WGS) entry which is preliminary data.</text>
</comment>
<keyword evidence="4" id="KW-1185">Reference proteome</keyword>
<keyword evidence="1" id="KW-0732">Signal</keyword>
<name>S9QYS1_9RHOB</name>
<dbReference type="RefSeq" id="WP_021097409.1">
    <property type="nucleotide sequence ID" value="NZ_KE557320.1"/>
</dbReference>
<evidence type="ECO:0000313" key="3">
    <source>
        <dbReference type="EMBL" id="EPX86501.1"/>
    </source>
</evidence>
<dbReference type="InterPro" id="IPR036366">
    <property type="entry name" value="PGBDSf"/>
</dbReference>
<dbReference type="Proteomes" id="UP000015346">
    <property type="component" value="Unassembled WGS sequence"/>
</dbReference>
<organism evidence="3 4">
    <name type="scientific">Rubellimicrobium thermophilum DSM 16684</name>
    <dbReference type="NCBI Taxonomy" id="1123069"/>
    <lineage>
        <taxon>Bacteria</taxon>
        <taxon>Pseudomonadati</taxon>
        <taxon>Pseudomonadota</taxon>
        <taxon>Alphaproteobacteria</taxon>
        <taxon>Rhodobacterales</taxon>
        <taxon>Roseobacteraceae</taxon>
        <taxon>Rubellimicrobium</taxon>
    </lineage>
</organism>
<feature type="domain" description="Peptidoglycan binding-like" evidence="2">
    <location>
        <begin position="106"/>
        <end position="147"/>
    </location>
</feature>
<dbReference type="SUPFAM" id="SSF47090">
    <property type="entry name" value="PGBD-like"/>
    <property type="match status" value="1"/>
</dbReference>
<accession>S9QYS1</accession>
<gene>
    <name evidence="3" type="ORF">ruthe_01316</name>
</gene>
<evidence type="ECO:0000313" key="4">
    <source>
        <dbReference type="Proteomes" id="UP000015346"/>
    </source>
</evidence>
<protein>
    <submittedName>
        <fullName evidence="3">Putative peptidoglycan binding domain protein</fullName>
    </submittedName>
</protein>
<feature type="signal peptide" evidence="1">
    <location>
        <begin position="1"/>
        <end position="17"/>
    </location>
</feature>